<dbReference type="AlphaFoldDB" id="A0A1Z5SVW3"/>
<proteinExistence type="predicted"/>
<comment type="caution">
    <text evidence="2">The sequence shown here is derived from an EMBL/GenBank/DDBJ whole genome shotgun (WGS) entry which is preliminary data.</text>
</comment>
<gene>
    <name evidence="2" type="ORF">BTJ68_12292</name>
</gene>
<dbReference type="VEuPathDB" id="FungiDB:BTJ68_12292"/>
<feature type="non-terminal residue" evidence="2">
    <location>
        <position position="1"/>
    </location>
</feature>
<dbReference type="PANTHER" id="PTHR39601:SF2">
    <property type="entry name" value="CHORIOGENIN HMINOR"/>
    <property type="match status" value="1"/>
</dbReference>
<keyword evidence="3" id="KW-1185">Reference proteome</keyword>
<dbReference type="STRING" id="1157616.A0A1Z5SVW3"/>
<dbReference type="InParanoid" id="A0A1Z5SVW3"/>
<protein>
    <submittedName>
        <fullName evidence="2">Uncharacterized protein</fullName>
    </submittedName>
</protein>
<name>A0A1Z5SVW3_HORWE</name>
<feature type="compositionally biased region" description="Low complexity" evidence="1">
    <location>
        <begin position="206"/>
        <end position="227"/>
    </location>
</feature>
<evidence type="ECO:0000256" key="1">
    <source>
        <dbReference type="SAM" id="MobiDB-lite"/>
    </source>
</evidence>
<reference evidence="2 3" key="1">
    <citation type="submission" date="2017-01" db="EMBL/GenBank/DDBJ databases">
        <title>The recent genome duplication of the halophilic yeast Hortaea werneckii: insights from long-read sequencing.</title>
        <authorList>
            <person name="Sinha S."/>
            <person name="Flibotte S."/>
            <person name="Neira M."/>
            <person name="Lenassi M."/>
            <person name="Gostincar C."/>
            <person name="Stajich J.E."/>
            <person name="Nislow C.E."/>
        </authorList>
    </citation>
    <scope>NUCLEOTIDE SEQUENCE [LARGE SCALE GENOMIC DNA]</scope>
    <source>
        <strain evidence="2 3">EXF-2000</strain>
    </source>
</reference>
<evidence type="ECO:0000313" key="3">
    <source>
        <dbReference type="Proteomes" id="UP000194280"/>
    </source>
</evidence>
<dbReference type="Proteomes" id="UP000194280">
    <property type="component" value="Unassembled WGS sequence"/>
</dbReference>
<dbReference type="PANTHER" id="PTHR39601">
    <property type="entry name" value="CHORIOGENIN HMINOR"/>
    <property type="match status" value="1"/>
</dbReference>
<dbReference type="EMBL" id="MUNK01000223">
    <property type="protein sequence ID" value="OTA24939.1"/>
    <property type="molecule type" value="Genomic_DNA"/>
</dbReference>
<feature type="region of interest" description="Disordered" evidence="1">
    <location>
        <begin position="165"/>
        <end position="262"/>
    </location>
</feature>
<accession>A0A1Z5SVW3</accession>
<sequence>GDKKKDLKAIEKKIKDDEIAQLLRHSWNDDTVVTPFLNSFRELEKKAAHGCKIGEIVDLRIGQWIFMYVVLQALPMLACDAPGIKHTKGVEYFLCEPPRSGVPWANPALGNQGGMGMAAAGSPSAKAAASHCWLMAEKWSATNPILNSALHEQEALNASQSAALGDAGLSLPPPPPPNQGGLLVPGSRSSSPAGSTRSDKRSSYIGLGLEALPLPAGVSPDGRSSSPGPGGRPASQGHVVDSSKTFDSILGDIQGQKKGKKK</sequence>
<organism evidence="2 3">
    <name type="scientific">Hortaea werneckii EXF-2000</name>
    <dbReference type="NCBI Taxonomy" id="1157616"/>
    <lineage>
        <taxon>Eukaryota</taxon>
        <taxon>Fungi</taxon>
        <taxon>Dikarya</taxon>
        <taxon>Ascomycota</taxon>
        <taxon>Pezizomycotina</taxon>
        <taxon>Dothideomycetes</taxon>
        <taxon>Dothideomycetidae</taxon>
        <taxon>Mycosphaerellales</taxon>
        <taxon>Teratosphaeriaceae</taxon>
        <taxon>Hortaea</taxon>
    </lineage>
</organism>
<feature type="compositionally biased region" description="Low complexity" evidence="1">
    <location>
        <begin position="179"/>
        <end position="196"/>
    </location>
</feature>
<evidence type="ECO:0000313" key="2">
    <source>
        <dbReference type="EMBL" id="OTA24939.1"/>
    </source>
</evidence>